<evidence type="ECO:0008006" key="3">
    <source>
        <dbReference type="Google" id="ProtNLM"/>
    </source>
</evidence>
<gene>
    <name evidence="1" type="ORF">ACFWR3_10925</name>
</gene>
<dbReference type="RefSeq" id="WP_070202578.1">
    <property type="nucleotide sequence ID" value="NZ_JBHVRE010000019.1"/>
</dbReference>
<accession>A0ABW6DVP6</accession>
<comment type="caution">
    <text evidence="1">The sequence shown here is derived from an EMBL/GenBank/DDBJ whole genome shotgun (WGS) entry which is preliminary data.</text>
</comment>
<keyword evidence="2" id="KW-1185">Reference proteome</keyword>
<name>A0ABW6DVP6_9ACTN</name>
<organism evidence="1 2">
    <name type="scientific">Streptomyces bacillaris</name>
    <dbReference type="NCBI Taxonomy" id="68179"/>
    <lineage>
        <taxon>Bacteria</taxon>
        <taxon>Bacillati</taxon>
        <taxon>Actinomycetota</taxon>
        <taxon>Actinomycetes</taxon>
        <taxon>Kitasatosporales</taxon>
        <taxon>Streptomycetaceae</taxon>
        <taxon>Streptomyces</taxon>
    </lineage>
</organism>
<sequence>MVAGDRAEALGLDIGQTRILMKVHDGRRVRRGKLEPVTTASASLEGNRTSFYVLDEPHHLTDSNGGHRLARVLKRNAAKVDGRGIETTNAHAPGENSVAEATYEAYLKVVDVPFGAGLLYSALEAPPDTDLADEESVRAALKVCYEHCPWISIDRLVDEIYDPGTTREEVYRFYFSRVVAASDAWLDPADVDAVTVARSTVPEDGSIITLGFDGARGTHQYSDATALVACDVATGHVWTLGVWQRPDGPTAEGWEVPRDEVDAMVRGAFKRWRVAAFFADLAFYESYVDRWAEDFREELFIKAGPGHSVAFDMRRRTREFTQAAEGVAAAFEAKGLTVADDPRLITHLKNARRRPNAYGVGLGKESRESLRKIDAAVCLILAREARRKALEAGVLEKWAEPVPGVVYGF</sequence>
<protein>
    <recommendedName>
        <fullName evidence="3">Terminase</fullName>
    </recommendedName>
</protein>
<dbReference type="Gene3D" id="3.30.420.240">
    <property type="match status" value="1"/>
</dbReference>
<evidence type="ECO:0000313" key="1">
    <source>
        <dbReference type="EMBL" id="MFD3956587.1"/>
    </source>
</evidence>
<reference evidence="1 2" key="1">
    <citation type="submission" date="2024-09" db="EMBL/GenBank/DDBJ databases">
        <title>The Natural Products Discovery Center: Release of the First 8490 Sequenced Strains for Exploring Actinobacteria Biosynthetic Diversity.</title>
        <authorList>
            <person name="Kalkreuter E."/>
            <person name="Kautsar S.A."/>
            <person name="Yang D."/>
            <person name="Bader C.D."/>
            <person name="Teijaro C.N."/>
            <person name="Fluegel L."/>
            <person name="Davis C.M."/>
            <person name="Simpson J.R."/>
            <person name="Lauterbach L."/>
            <person name="Steele A.D."/>
            <person name="Gui C."/>
            <person name="Meng S."/>
            <person name="Li G."/>
            <person name="Viehrig K."/>
            <person name="Ye F."/>
            <person name="Su P."/>
            <person name="Kiefer A.F."/>
            <person name="Nichols A."/>
            <person name="Cepeda A.J."/>
            <person name="Yan W."/>
            <person name="Fan B."/>
            <person name="Jiang Y."/>
            <person name="Adhikari A."/>
            <person name="Zheng C.-J."/>
            <person name="Schuster L."/>
            <person name="Cowan T.M."/>
            <person name="Smanski M.J."/>
            <person name="Chevrette M.G."/>
            <person name="De Carvalho L.P.S."/>
            <person name="Shen B."/>
        </authorList>
    </citation>
    <scope>NUCLEOTIDE SEQUENCE [LARGE SCALE GENOMIC DNA]</scope>
    <source>
        <strain evidence="1 2">NPDC058584</strain>
    </source>
</reference>
<dbReference type="Proteomes" id="UP001598300">
    <property type="component" value="Unassembled WGS sequence"/>
</dbReference>
<dbReference type="EMBL" id="JBHXPM010000008">
    <property type="protein sequence ID" value="MFD3956587.1"/>
    <property type="molecule type" value="Genomic_DNA"/>
</dbReference>
<evidence type="ECO:0000313" key="2">
    <source>
        <dbReference type="Proteomes" id="UP001598300"/>
    </source>
</evidence>
<proteinExistence type="predicted"/>